<dbReference type="PANTHER" id="PTHR47870">
    <property type="entry name" value="CYTOCHROME C-TYPE BIOGENESIS PROTEIN CCMH"/>
    <property type="match status" value="1"/>
</dbReference>
<evidence type="ECO:0000256" key="4">
    <source>
        <dbReference type="ARBA" id="ARBA00022729"/>
    </source>
</evidence>
<dbReference type="AlphaFoldDB" id="A0A4R2GTY1"/>
<proteinExistence type="inferred from homology"/>
<organism evidence="10 11">
    <name type="scientific">Camelimonas lactis</name>
    <dbReference type="NCBI Taxonomy" id="659006"/>
    <lineage>
        <taxon>Bacteria</taxon>
        <taxon>Pseudomonadati</taxon>
        <taxon>Pseudomonadota</taxon>
        <taxon>Alphaproteobacteria</taxon>
        <taxon>Hyphomicrobiales</taxon>
        <taxon>Chelatococcaceae</taxon>
        <taxon>Camelimonas</taxon>
    </lineage>
</organism>
<keyword evidence="2 8" id="KW-0349">Heme</keyword>
<keyword evidence="5 8" id="KW-0408">Iron</keyword>
<feature type="transmembrane region" description="Helical" evidence="8">
    <location>
        <begin position="112"/>
        <end position="131"/>
    </location>
</feature>
<feature type="chain" id="PRO_5020844288" description="Cytochrome c-type biogenesis protein" evidence="8">
    <location>
        <begin position="23"/>
        <end position="164"/>
    </location>
</feature>
<dbReference type="RefSeq" id="WP_132004799.1">
    <property type="nucleotide sequence ID" value="NZ_JBHUNN010000002.1"/>
</dbReference>
<dbReference type="CDD" id="cd16378">
    <property type="entry name" value="CcmH_N"/>
    <property type="match status" value="1"/>
</dbReference>
<evidence type="ECO:0000313" key="10">
    <source>
        <dbReference type="EMBL" id="TCO14099.1"/>
    </source>
</evidence>
<dbReference type="EMBL" id="SLWL01000004">
    <property type="protein sequence ID" value="TCO14099.1"/>
    <property type="molecule type" value="Genomic_DNA"/>
</dbReference>
<evidence type="ECO:0000256" key="3">
    <source>
        <dbReference type="ARBA" id="ARBA00022723"/>
    </source>
</evidence>
<keyword evidence="8" id="KW-0812">Transmembrane</keyword>
<evidence type="ECO:0000256" key="8">
    <source>
        <dbReference type="RuleBase" id="RU364112"/>
    </source>
</evidence>
<evidence type="ECO:0000256" key="5">
    <source>
        <dbReference type="ARBA" id="ARBA00023004"/>
    </source>
</evidence>
<dbReference type="InterPro" id="IPR051263">
    <property type="entry name" value="C-type_cytochrome_biogenesis"/>
</dbReference>
<keyword evidence="8" id="KW-1133">Transmembrane helix</keyword>
<name>A0A4R2GTY1_9HYPH</name>
<dbReference type="Pfam" id="PF03918">
    <property type="entry name" value="CcmH"/>
    <property type="match status" value="1"/>
</dbReference>
<comment type="function">
    <text evidence="6">Required for the biogenesis of c-type cytochromes. Possible subunit of a heme lyase.</text>
</comment>
<gene>
    <name evidence="10" type="ORF">EV666_10451</name>
</gene>
<evidence type="ECO:0000259" key="9">
    <source>
        <dbReference type="Pfam" id="PF03918"/>
    </source>
</evidence>
<evidence type="ECO:0000256" key="7">
    <source>
        <dbReference type="ARBA" id="ARBA00060491"/>
    </source>
</evidence>
<keyword evidence="4 8" id="KW-0732">Signal</keyword>
<keyword evidence="8" id="KW-0472">Membrane</keyword>
<evidence type="ECO:0000313" key="11">
    <source>
        <dbReference type="Proteomes" id="UP000294881"/>
    </source>
</evidence>
<protein>
    <recommendedName>
        <fullName evidence="8">Cytochrome c-type biogenesis protein</fullName>
    </recommendedName>
</protein>
<dbReference type="Gene3D" id="1.10.8.640">
    <property type="entry name" value="Cytochrome C biogenesis protein"/>
    <property type="match status" value="1"/>
</dbReference>
<feature type="signal peptide" evidence="8">
    <location>
        <begin position="1"/>
        <end position="22"/>
    </location>
</feature>
<evidence type="ECO:0000256" key="6">
    <source>
        <dbReference type="ARBA" id="ARBA00037230"/>
    </source>
</evidence>
<dbReference type="InterPro" id="IPR038297">
    <property type="entry name" value="CcmH/CycL/NrfF/Ccl2_sf"/>
</dbReference>
<accession>A0A4R2GTY1</accession>
<comment type="similarity">
    <text evidence="1 8">Belongs to the CcmH/CycL/Ccl2/NrfF family.</text>
</comment>
<keyword evidence="11" id="KW-1185">Reference proteome</keyword>
<dbReference type="GO" id="GO:0046872">
    <property type="term" value="F:metal ion binding"/>
    <property type="evidence" value="ECO:0007669"/>
    <property type="project" value="UniProtKB-KW"/>
</dbReference>
<keyword evidence="3 8" id="KW-0479">Metal-binding</keyword>
<comment type="caution">
    <text evidence="10">The sequence shown here is derived from an EMBL/GenBank/DDBJ whole genome shotgun (WGS) entry which is preliminary data.</text>
</comment>
<dbReference type="GO" id="GO:0017004">
    <property type="term" value="P:cytochrome complex assembly"/>
    <property type="evidence" value="ECO:0007669"/>
    <property type="project" value="UniProtKB-ARBA"/>
</dbReference>
<dbReference type="FunFam" id="1.10.8.640:FF:000001">
    <property type="entry name" value="Cytochrome c-type biogenesis protein"/>
    <property type="match status" value="1"/>
</dbReference>
<evidence type="ECO:0000256" key="1">
    <source>
        <dbReference type="ARBA" id="ARBA00010342"/>
    </source>
</evidence>
<dbReference type="GO" id="GO:0005886">
    <property type="term" value="C:plasma membrane"/>
    <property type="evidence" value="ECO:0007669"/>
    <property type="project" value="TreeGrafter"/>
</dbReference>
<dbReference type="Proteomes" id="UP000294881">
    <property type="component" value="Unassembled WGS sequence"/>
</dbReference>
<evidence type="ECO:0000256" key="2">
    <source>
        <dbReference type="ARBA" id="ARBA00022617"/>
    </source>
</evidence>
<reference evidence="10 11" key="1">
    <citation type="submission" date="2019-03" db="EMBL/GenBank/DDBJ databases">
        <title>Genomic Encyclopedia of Type Strains, Phase IV (KMG-IV): sequencing the most valuable type-strain genomes for metagenomic binning, comparative biology and taxonomic classification.</title>
        <authorList>
            <person name="Goeker M."/>
        </authorList>
    </citation>
    <scope>NUCLEOTIDE SEQUENCE [LARGE SCALE GENOMIC DNA]</scope>
    <source>
        <strain evidence="10 11">DSM 22958</strain>
    </source>
</reference>
<feature type="domain" description="CcmH/CycL/Ccl2/NrfF N-terminal" evidence="9">
    <location>
        <begin position="19"/>
        <end position="155"/>
    </location>
</feature>
<dbReference type="PANTHER" id="PTHR47870:SF4">
    <property type="entry name" value="CYTOCHROME C-TYPE BIOGENESIS PROTEIN CYCH"/>
    <property type="match status" value="1"/>
</dbReference>
<dbReference type="InterPro" id="IPR005616">
    <property type="entry name" value="CcmH/CycL/Ccl2/NrfF_N"/>
</dbReference>
<dbReference type="OrthoDB" id="9804975at2"/>
<comment type="subcellular location">
    <subcellularLocation>
        <location evidence="7">Membrane</location>
        <topology evidence="7">Single-pass membrane protein</topology>
        <orientation evidence="7">Periplasmic side</orientation>
    </subcellularLocation>
</comment>
<sequence>MSQRGIKLPVAAAIALGALVFAASPGQALQPDEVLPDRKLEQRARDISLGLRCLVCQNQSIDDSDAQVAQDLRRVVRQRLVAGDSDSEIRAYIVERYGDFVLLKPPFNARTFLLWLGPAIVLLGGAVLVLWGRGRSRAGAPALSAAEQAQLRKLLDEREREPPT</sequence>